<dbReference type="Gene3D" id="3.40.190.10">
    <property type="entry name" value="Periplasmic binding protein-like II"/>
    <property type="match status" value="1"/>
</dbReference>
<dbReference type="RefSeq" id="WP_257464115.1">
    <property type="nucleotide sequence ID" value="NZ_BAABXP010000001.1"/>
</dbReference>
<feature type="signal peptide" evidence="6">
    <location>
        <begin position="1"/>
        <end position="23"/>
    </location>
</feature>
<evidence type="ECO:0000256" key="3">
    <source>
        <dbReference type="ARBA" id="ARBA00023136"/>
    </source>
</evidence>
<dbReference type="SUPFAM" id="SSF53850">
    <property type="entry name" value="Periplasmic binding protein-like II"/>
    <property type="match status" value="1"/>
</dbReference>
<organism evidence="7 8">
    <name type="scientific">Blautia caecimuris</name>
    <dbReference type="NCBI Taxonomy" id="1796615"/>
    <lineage>
        <taxon>Bacteria</taxon>
        <taxon>Bacillati</taxon>
        <taxon>Bacillota</taxon>
        <taxon>Clostridia</taxon>
        <taxon>Lachnospirales</taxon>
        <taxon>Lachnospiraceae</taxon>
        <taxon>Blautia</taxon>
    </lineage>
</organism>
<accession>A0ABV2M2K6</accession>
<feature type="chain" id="PRO_5047026012" evidence="6">
    <location>
        <begin position="24"/>
        <end position="423"/>
    </location>
</feature>
<keyword evidence="7" id="KW-0813">Transport</keyword>
<keyword evidence="2 6" id="KW-0732">Signal</keyword>
<evidence type="ECO:0000313" key="8">
    <source>
        <dbReference type="Proteomes" id="UP001549106"/>
    </source>
</evidence>
<dbReference type="PANTHER" id="PTHR43649:SF33">
    <property type="entry name" value="POLYGALACTURONAN_RHAMNOGALACTURONAN-BINDING PROTEIN YTCQ"/>
    <property type="match status" value="1"/>
</dbReference>
<protein>
    <submittedName>
        <fullName evidence="7">Multiple sugar transport system substrate-binding protein</fullName>
    </submittedName>
</protein>
<keyword evidence="5" id="KW-0449">Lipoprotein</keyword>
<evidence type="ECO:0000313" key="7">
    <source>
        <dbReference type="EMBL" id="MET3749637.1"/>
    </source>
</evidence>
<name>A0ABV2M2K6_9FIRM</name>
<sequence length="423" mass="46368">MTYRKILALSLACTLAFPVTAFAAKDEKADKATDITLWTYPIGSWGDAATVDSLIASFNEAHPEINVTVEYLDYTNGDDQINTAIEGGQAPDIVLEGPERLVANWGAKGLMVDLADLWTDEAKEAIYPSVEAACKSNDGIYYEYPLCMTAHTMAINKDVFEAADAMQYIDEETRTWTTEDFKKAVQAVYDSGQENVGAVYCAGQGGDQGTRALVNNLYGGTFTNPEHTEYTANSEENIKALELLSGMDGINFDASLQGADEINLFCNGTLAMAFCWNVAQEKNNLENIAFDVLPMAFPTESGEPQLCGGIWGFGIFDNGDEAKIEASKTFIDFMANDEKQVVESVKASSYWPVKDIGNIYEDDELMTEYSTFVDYMGDYYQVVGGWAEARTAWWNMLQQIGSGTDVKTAVEEFTTTANAAVAQ</sequence>
<keyword evidence="7" id="KW-0762">Sugar transport</keyword>
<evidence type="ECO:0000256" key="2">
    <source>
        <dbReference type="ARBA" id="ARBA00022729"/>
    </source>
</evidence>
<comment type="caution">
    <text evidence="7">The sequence shown here is derived from an EMBL/GenBank/DDBJ whole genome shotgun (WGS) entry which is preliminary data.</text>
</comment>
<evidence type="ECO:0000256" key="1">
    <source>
        <dbReference type="ARBA" id="ARBA00022475"/>
    </source>
</evidence>
<keyword evidence="8" id="KW-1185">Reference proteome</keyword>
<dbReference type="Proteomes" id="UP001549106">
    <property type="component" value="Unassembled WGS sequence"/>
</dbReference>
<evidence type="ECO:0000256" key="4">
    <source>
        <dbReference type="ARBA" id="ARBA00023139"/>
    </source>
</evidence>
<dbReference type="PANTHER" id="PTHR43649">
    <property type="entry name" value="ARABINOSE-BINDING PROTEIN-RELATED"/>
    <property type="match status" value="1"/>
</dbReference>
<dbReference type="Pfam" id="PF01547">
    <property type="entry name" value="SBP_bac_1"/>
    <property type="match status" value="1"/>
</dbReference>
<dbReference type="EMBL" id="JBEPMJ010000004">
    <property type="protein sequence ID" value="MET3749637.1"/>
    <property type="molecule type" value="Genomic_DNA"/>
</dbReference>
<keyword evidence="3" id="KW-0472">Membrane</keyword>
<dbReference type="InterPro" id="IPR050490">
    <property type="entry name" value="Bact_solute-bd_prot1"/>
</dbReference>
<proteinExistence type="predicted"/>
<keyword evidence="1" id="KW-1003">Cell membrane</keyword>
<gene>
    <name evidence="7" type="ORF">ABID24_000871</name>
</gene>
<reference evidence="7 8" key="1">
    <citation type="submission" date="2024-06" db="EMBL/GenBank/DDBJ databases">
        <title>Genomic Encyclopedia of Type Strains, Phase IV (KMG-IV): sequencing the most valuable type-strain genomes for metagenomic binning, comparative biology and taxonomic classification.</title>
        <authorList>
            <person name="Goeker M."/>
        </authorList>
    </citation>
    <scope>NUCLEOTIDE SEQUENCE [LARGE SCALE GENOMIC DNA]</scope>
    <source>
        <strain evidence="7 8">DSM 29492</strain>
    </source>
</reference>
<evidence type="ECO:0000256" key="5">
    <source>
        <dbReference type="ARBA" id="ARBA00023288"/>
    </source>
</evidence>
<keyword evidence="4" id="KW-0564">Palmitate</keyword>
<evidence type="ECO:0000256" key="6">
    <source>
        <dbReference type="SAM" id="SignalP"/>
    </source>
</evidence>
<dbReference type="InterPro" id="IPR006059">
    <property type="entry name" value="SBP"/>
</dbReference>